<sequence>MAKVQKTKKVVTAKKSAKAAPKATKKAAAPAKKAAPKKTAPTPTKKIPAPLPKLPLPRAGKKIIYIDSCLFFPAYSSDGYSDDYQAGRYANSDDGTGTLQAPIVLPVGAKINTITVYYKNTTQDDIQVNFVRKHTEHWASTEEYLISYEALSPAGIAPDYFSSVVINHFGDNKIKEKYLYYIMISMLGKLSDTEIRTIRGLRIDYSY</sequence>
<accession>A0ABV3Z878</accession>
<feature type="compositionally biased region" description="Low complexity" evidence="1">
    <location>
        <begin position="18"/>
        <end position="48"/>
    </location>
</feature>
<name>A0ABV3Z878_9BACT</name>
<gene>
    <name evidence="2" type="ORF">QTN47_01065</name>
</gene>
<dbReference type="EMBL" id="JAULBC010000001">
    <property type="protein sequence ID" value="MEX6686061.1"/>
    <property type="molecule type" value="Genomic_DNA"/>
</dbReference>
<feature type="compositionally biased region" description="Basic residues" evidence="1">
    <location>
        <begin position="1"/>
        <end position="17"/>
    </location>
</feature>
<evidence type="ECO:0000313" key="2">
    <source>
        <dbReference type="EMBL" id="MEX6686061.1"/>
    </source>
</evidence>
<comment type="caution">
    <text evidence="2">The sequence shown here is derived from an EMBL/GenBank/DDBJ whole genome shotgun (WGS) entry which is preliminary data.</text>
</comment>
<keyword evidence="3" id="KW-1185">Reference proteome</keyword>
<dbReference type="Proteomes" id="UP001560573">
    <property type="component" value="Unassembled WGS sequence"/>
</dbReference>
<proteinExistence type="predicted"/>
<reference evidence="2 3" key="1">
    <citation type="submission" date="2023-07" db="EMBL/GenBank/DDBJ databases">
        <authorList>
            <person name="Lian W.-H."/>
        </authorList>
    </citation>
    <scope>NUCLEOTIDE SEQUENCE [LARGE SCALE GENOMIC DNA]</scope>
    <source>
        <strain evidence="2 3">SYSU DXS3180</strain>
    </source>
</reference>
<evidence type="ECO:0000256" key="1">
    <source>
        <dbReference type="SAM" id="MobiDB-lite"/>
    </source>
</evidence>
<protein>
    <submittedName>
        <fullName evidence="2">Uncharacterized protein</fullName>
    </submittedName>
</protein>
<feature type="region of interest" description="Disordered" evidence="1">
    <location>
        <begin position="1"/>
        <end position="52"/>
    </location>
</feature>
<organism evidence="2 3">
    <name type="scientific">Danxiaibacter flavus</name>
    <dbReference type="NCBI Taxonomy" id="3049108"/>
    <lineage>
        <taxon>Bacteria</taxon>
        <taxon>Pseudomonadati</taxon>
        <taxon>Bacteroidota</taxon>
        <taxon>Chitinophagia</taxon>
        <taxon>Chitinophagales</taxon>
        <taxon>Chitinophagaceae</taxon>
        <taxon>Danxiaibacter</taxon>
    </lineage>
</organism>
<dbReference type="RefSeq" id="WP_369327450.1">
    <property type="nucleotide sequence ID" value="NZ_JAULBC010000001.1"/>
</dbReference>
<evidence type="ECO:0000313" key="3">
    <source>
        <dbReference type="Proteomes" id="UP001560573"/>
    </source>
</evidence>